<evidence type="ECO:0000256" key="1">
    <source>
        <dbReference type="ARBA" id="ARBA00001968"/>
    </source>
</evidence>
<dbReference type="GO" id="GO:0046872">
    <property type="term" value="F:metal ion binding"/>
    <property type="evidence" value="ECO:0007669"/>
    <property type="project" value="UniProtKB-KW"/>
</dbReference>
<comment type="cofactor">
    <cofactor evidence="1">
        <name>a divalent metal cation</name>
        <dbReference type="ChEBI" id="CHEBI:60240"/>
    </cofactor>
</comment>
<dbReference type="Pfam" id="PF13359">
    <property type="entry name" value="DDE_Tnp_4"/>
    <property type="match status" value="1"/>
</dbReference>
<sequence>MPIPNKNDWKRLAKRFGDLWDYPFAIGSLDGKHVALVNPMNSESVFYNYKGYPSIVLMALSDADSCFTLVDCGQYRRVSDAGVFQASRISQLLD</sequence>
<dbReference type="Proteomes" id="UP001347796">
    <property type="component" value="Unassembled WGS sequence"/>
</dbReference>
<evidence type="ECO:0000259" key="3">
    <source>
        <dbReference type="Pfam" id="PF13359"/>
    </source>
</evidence>
<accession>A0AAN8PYP8</accession>
<evidence type="ECO:0000313" key="4">
    <source>
        <dbReference type="EMBL" id="KAK6181811.1"/>
    </source>
</evidence>
<feature type="domain" description="DDE Tnp4" evidence="3">
    <location>
        <begin position="29"/>
        <end position="93"/>
    </location>
</feature>
<reference evidence="4 5" key="1">
    <citation type="submission" date="2024-01" db="EMBL/GenBank/DDBJ databases">
        <title>The genome of the rayed Mediterranean limpet Patella caerulea (Linnaeus, 1758).</title>
        <authorList>
            <person name="Anh-Thu Weber A."/>
            <person name="Halstead-Nussloch G."/>
        </authorList>
    </citation>
    <scope>NUCLEOTIDE SEQUENCE [LARGE SCALE GENOMIC DNA]</scope>
    <source>
        <strain evidence="4">AATW-2023a</strain>
        <tissue evidence="4">Whole specimen</tissue>
    </source>
</reference>
<proteinExistence type="predicted"/>
<gene>
    <name evidence="4" type="ORF">SNE40_009594</name>
</gene>
<evidence type="ECO:0000313" key="5">
    <source>
        <dbReference type="Proteomes" id="UP001347796"/>
    </source>
</evidence>
<keyword evidence="5" id="KW-1185">Reference proteome</keyword>
<dbReference type="AlphaFoldDB" id="A0AAN8PYP8"/>
<dbReference type="EMBL" id="JAZGQO010000007">
    <property type="protein sequence ID" value="KAK6181811.1"/>
    <property type="molecule type" value="Genomic_DNA"/>
</dbReference>
<protein>
    <recommendedName>
        <fullName evidence="3">DDE Tnp4 domain-containing protein</fullName>
    </recommendedName>
</protein>
<evidence type="ECO:0000256" key="2">
    <source>
        <dbReference type="ARBA" id="ARBA00022723"/>
    </source>
</evidence>
<organism evidence="4 5">
    <name type="scientific">Patella caerulea</name>
    <name type="common">Rayed Mediterranean limpet</name>
    <dbReference type="NCBI Taxonomy" id="87958"/>
    <lineage>
        <taxon>Eukaryota</taxon>
        <taxon>Metazoa</taxon>
        <taxon>Spiralia</taxon>
        <taxon>Lophotrochozoa</taxon>
        <taxon>Mollusca</taxon>
        <taxon>Gastropoda</taxon>
        <taxon>Patellogastropoda</taxon>
        <taxon>Patelloidea</taxon>
        <taxon>Patellidae</taxon>
        <taxon>Patella</taxon>
    </lineage>
</organism>
<comment type="caution">
    <text evidence="4">The sequence shown here is derived from an EMBL/GenBank/DDBJ whole genome shotgun (WGS) entry which is preliminary data.</text>
</comment>
<name>A0AAN8PYP8_PATCE</name>
<keyword evidence="2" id="KW-0479">Metal-binding</keyword>
<dbReference type="InterPro" id="IPR027806">
    <property type="entry name" value="HARBI1_dom"/>
</dbReference>